<evidence type="ECO:0000259" key="4">
    <source>
        <dbReference type="Pfam" id="PF02668"/>
    </source>
</evidence>
<dbReference type="PANTHER" id="PTHR10696:SF21">
    <property type="entry name" value="TAUD_TFDA-LIKE DOMAIN-CONTAINING PROTEIN"/>
    <property type="match status" value="1"/>
</dbReference>
<sequence length="346" mass="38694">MTQAIPTAEAATVAVPVPDLGPNVRCHVLRPGRPPLFIEPAGAALCERARFREWTRAARPVLDALILEHGGIVLRGFPTVGTEDFAAFIEQFPAFDGGYAGGRAPRETISGRVMEATRLSASVRLAVHSEMAYRRDYPRRIAFFSRKTAEVGGETLIADVRDLAERMVPELVGKIAALGSRTAINFGPRRDADDASYAHMDERGWNQSFHTEDPAEVNRLCAERGLEPAWHDDGSLTVFNVLEPFVVHPQTGRKLYRSILHMQPQVEHPEQERERRQRQKYPTGATLGNGEALTDAERAHINQLCDQTTYSWPWRDGDVMVLDNLQVWHGRNPYQGTRDVQVALLD</sequence>
<dbReference type="RefSeq" id="WP_062801752.1">
    <property type="nucleotide sequence ID" value="NZ_CP014844.1"/>
</dbReference>
<gene>
    <name evidence="5" type="ORF">A2G96_19815</name>
</gene>
<dbReference type="AlphaFoldDB" id="A0A142JP14"/>
<keyword evidence="6" id="KW-1185">Reference proteome</keyword>
<proteinExistence type="predicted"/>
<dbReference type="Proteomes" id="UP000075238">
    <property type="component" value="Chromosome 1"/>
</dbReference>
<evidence type="ECO:0000256" key="2">
    <source>
        <dbReference type="ARBA" id="ARBA00023002"/>
    </source>
</evidence>
<organism evidence="5 6">
    <name type="scientific">Cupriavidus nantongensis</name>
    <dbReference type="NCBI Taxonomy" id="1796606"/>
    <lineage>
        <taxon>Bacteria</taxon>
        <taxon>Pseudomonadati</taxon>
        <taxon>Pseudomonadota</taxon>
        <taxon>Betaproteobacteria</taxon>
        <taxon>Burkholderiales</taxon>
        <taxon>Burkholderiaceae</taxon>
        <taxon>Cupriavidus</taxon>
    </lineage>
</organism>
<dbReference type="GO" id="GO:0016706">
    <property type="term" value="F:2-oxoglutarate-dependent dioxygenase activity"/>
    <property type="evidence" value="ECO:0007669"/>
    <property type="project" value="UniProtKB-ARBA"/>
</dbReference>
<dbReference type="Gene3D" id="3.60.130.10">
    <property type="entry name" value="Clavaminate synthase-like"/>
    <property type="match status" value="1"/>
</dbReference>
<evidence type="ECO:0000313" key="5">
    <source>
        <dbReference type="EMBL" id="AMR79826.1"/>
    </source>
</evidence>
<dbReference type="KEGG" id="cnan:A2G96_19815"/>
<reference evidence="5 6" key="1">
    <citation type="submission" date="2016-03" db="EMBL/GenBank/DDBJ databases">
        <title>Complete genome sequence of a novel chlorpyrifos degrading bacterium, Cupriavidus nantongensis sp. X1.</title>
        <authorList>
            <person name="Fang L."/>
        </authorList>
    </citation>
    <scope>NUCLEOTIDE SEQUENCE [LARGE SCALE GENOMIC DNA]</scope>
    <source>
        <strain evidence="5 6">X1</strain>
    </source>
</reference>
<dbReference type="InterPro" id="IPR050411">
    <property type="entry name" value="AlphaKG_dependent_hydroxylases"/>
</dbReference>
<dbReference type="Pfam" id="PF02668">
    <property type="entry name" value="TauD"/>
    <property type="match status" value="1"/>
</dbReference>
<feature type="domain" description="TauD/TfdA-like" evidence="4">
    <location>
        <begin position="50"/>
        <end position="342"/>
    </location>
</feature>
<dbReference type="SUPFAM" id="SSF51197">
    <property type="entry name" value="Clavaminate synthase-like"/>
    <property type="match status" value="1"/>
</dbReference>
<evidence type="ECO:0000313" key="6">
    <source>
        <dbReference type="Proteomes" id="UP000075238"/>
    </source>
</evidence>
<feature type="region of interest" description="Disordered" evidence="3">
    <location>
        <begin position="263"/>
        <end position="289"/>
    </location>
</feature>
<evidence type="ECO:0000256" key="1">
    <source>
        <dbReference type="ARBA" id="ARBA00001954"/>
    </source>
</evidence>
<dbReference type="EMBL" id="CP014844">
    <property type="protein sequence ID" value="AMR79826.1"/>
    <property type="molecule type" value="Genomic_DNA"/>
</dbReference>
<name>A0A142JP14_9BURK</name>
<dbReference type="STRING" id="1796606.A2G96_19815"/>
<dbReference type="InterPro" id="IPR003819">
    <property type="entry name" value="TauD/TfdA-like"/>
</dbReference>
<keyword evidence="2" id="KW-0560">Oxidoreductase</keyword>
<accession>A0A142JP14</accession>
<protein>
    <recommendedName>
        <fullName evidence="4">TauD/TfdA-like domain-containing protein</fullName>
    </recommendedName>
</protein>
<dbReference type="InterPro" id="IPR042098">
    <property type="entry name" value="TauD-like_sf"/>
</dbReference>
<comment type="cofactor">
    <cofactor evidence="1">
        <name>Fe(2+)</name>
        <dbReference type="ChEBI" id="CHEBI:29033"/>
    </cofactor>
</comment>
<dbReference type="PANTHER" id="PTHR10696">
    <property type="entry name" value="GAMMA-BUTYROBETAINE HYDROXYLASE-RELATED"/>
    <property type="match status" value="1"/>
</dbReference>
<evidence type="ECO:0000256" key="3">
    <source>
        <dbReference type="SAM" id="MobiDB-lite"/>
    </source>
</evidence>